<evidence type="ECO:0000313" key="5">
    <source>
        <dbReference type="EMBL" id="OLL25967.1"/>
    </source>
</evidence>
<evidence type="ECO:0000259" key="4">
    <source>
        <dbReference type="Pfam" id="PF15612"/>
    </source>
</evidence>
<dbReference type="OrthoDB" id="349045at2759"/>
<dbReference type="PANTHER" id="PTHR42107">
    <property type="entry name" value="YALI0D24453P"/>
    <property type="match status" value="1"/>
</dbReference>
<feature type="region of interest" description="Disordered" evidence="3">
    <location>
        <begin position="305"/>
        <end position="413"/>
    </location>
</feature>
<comment type="subcellular location">
    <subcellularLocation>
        <location evidence="1">Nucleus</location>
    </subcellularLocation>
</comment>
<dbReference type="Proteomes" id="UP000186594">
    <property type="component" value="Unassembled WGS sequence"/>
</dbReference>
<dbReference type="AlphaFoldDB" id="A0A1U7LTH6"/>
<evidence type="ECO:0000256" key="3">
    <source>
        <dbReference type="SAM" id="MobiDB-lite"/>
    </source>
</evidence>
<dbReference type="EMBL" id="LXFE01000264">
    <property type="protein sequence ID" value="OLL25967.1"/>
    <property type="molecule type" value="Genomic_DNA"/>
</dbReference>
<evidence type="ECO:0000313" key="6">
    <source>
        <dbReference type="Proteomes" id="UP000186594"/>
    </source>
</evidence>
<sequence length="484" mass="54471">MSTTSSPASSLPQTISESPPTDLPKIKLKIKPLLAAPQSPKEKPKQKRIQPDPRTLETAFEIAFIVAFRSKFSVLFEGVPDFGPQDLEEWVQASEPPPDVEELYCRLATLALNRQKPVERGHHKRALETCMVQNYAMYGDPTWHGQNPLSGNKTFADLDWDGRLRFLRCLVDWALLHSDTVRQMCEENFSCKRSKQLLNPLAVHALGKNSQKKKLWFIEGSGSNSRFRVYRETDSMKKTVSWKTCAGNVDELRKLADDLSEETTNEARNLGTKVRETILPRVAAAQTRRERAEVAKQRTAALNSDPTIYATRTRGRRIDYSNLGEGTPSSTARHSPDPSNEAGESSRSIRAKRRRGGTEESEESGQYTRQMKRPRTEMSAGEDDPDVQSEEDEDMPDLNDDTEDSQSESSEDMRTSLIVKLKYSPHKYMLDRASEIIPPIQEINGSTNGYFSSMSNSATAPGPAPPLIFSLPIPLEFKPFYTLK</sequence>
<dbReference type="Pfam" id="PF15612">
    <property type="entry name" value="WHIM1"/>
    <property type="match status" value="1"/>
</dbReference>
<accession>A0A1U7LTH6</accession>
<keyword evidence="2" id="KW-0539">Nucleus</keyword>
<name>A0A1U7LTH6_NEOID</name>
<dbReference type="STRING" id="1198029.A0A1U7LTH6"/>
<dbReference type="InterPro" id="IPR028942">
    <property type="entry name" value="WHIM1_dom"/>
</dbReference>
<proteinExistence type="predicted"/>
<keyword evidence="6" id="KW-1185">Reference proteome</keyword>
<gene>
    <name evidence="5" type="ORF">NEOLI_002728</name>
</gene>
<dbReference type="PANTHER" id="PTHR42107:SF1">
    <property type="entry name" value="WHIM1 DOMAIN-CONTAINING PROTEIN"/>
    <property type="match status" value="1"/>
</dbReference>
<dbReference type="OMA" id="HYGPQDI"/>
<dbReference type="GO" id="GO:0005634">
    <property type="term" value="C:nucleus"/>
    <property type="evidence" value="ECO:0007669"/>
    <property type="project" value="UniProtKB-SubCell"/>
</dbReference>
<feature type="compositionally biased region" description="Acidic residues" evidence="3">
    <location>
        <begin position="380"/>
        <end position="410"/>
    </location>
</feature>
<comment type="caution">
    <text evidence="5">The sequence shown here is derived from an EMBL/GenBank/DDBJ whole genome shotgun (WGS) entry which is preliminary data.</text>
</comment>
<evidence type="ECO:0000256" key="2">
    <source>
        <dbReference type="ARBA" id="ARBA00023242"/>
    </source>
</evidence>
<evidence type="ECO:0000256" key="1">
    <source>
        <dbReference type="ARBA" id="ARBA00004123"/>
    </source>
</evidence>
<protein>
    <recommendedName>
        <fullName evidence="4">WHIM1 domain-containing protein</fullName>
    </recommendedName>
</protein>
<reference evidence="5 6" key="1">
    <citation type="submission" date="2016-04" db="EMBL/GenBank/DDBJ databases">
        <title>Evolutionary innovation and constraint leading to complex multicellularity in the Ascomycota.</title>
        <authorList>
            <person name="Cisse O."/>
            <person name="Nguyen A."/>
            <person name="Hewitt D.A."/>
            <person name="Jedd G."/>
            <person name="Stajich J.E."/>
        </authorList>
    </citation>
    <scope>NUCLEOTIDE SEQUENCE [LARGE SCALE GENOMIC DNA]</scope>
    <source>
        <strain evidence="5 6">DAH-3</strain>
    </source>
</reference>
<feature type="compositionally biased region" description="Polar residues" evidence="3">
    <location>
        <begin position="1"/>
        <end position="19"/>
    </location>
</feature>
<feature type="domain" description="WHIM1" evidence="4">
    <location>
        <begin position="143"/>
        <end position="184"/>
    </location>
</feature>
<feature type="region of interest" description="Disordered" evidence="3">
    <location>
        <begin position="1"/>
        <end position="53"/>
    </location>
</feature>
<organism evidence="5 6">
    <name type="scientific">Neolecta irregularis (strain DAH-3)</name>
    <dbReference type="NCBI Taxonomy" id="1198029"/>
    <lineage>
        <taxon>Eukaryota</taxon>
        <taxon>Fungi</taxon>
        <taxon>Dikarya</taxon>
        <taxon>Ascomycota</taxon>
        <taxon>Taphrinomycotina</taxon>
        <taxon>Neolectales</taxon>
        <taxon>Neolectaceae</taxon>
        <taxon>Neolecta</taxon>
    </lineage>
</organism>